<comment type="subcellular location">
    <subcellularLocation>
        <location evidence="1">Cell membrane</location>
        <topology evidence="1">Peripheral membrane protein</topology>
    </subcellularLocation>
</comment>
<keyword evidence="5" id="KW-0547">Nucleotide-binding</keyword>
<dbReference type="SUPFAM" id="SSF52540">
    <property type="entry name" value="P-loop containing nucleoside triphosphate hydrolases"/>
    <property type="match status" value="1"/>
</dbReference>
<dbReference type="FunFam" id="3.40.50.300:FF:000056">
    <property type="entry name" value="Cell division ATP-binding protein FtsE"/>
    <property type="match status" value="1"/>
</dbReference>
<gene>
    <name evidence="9" type="ORF">C7437_105145</name>
</gene>
<reference evidence="9 10" key="1">
    <citation type="submission" date="2018-06" db="EMBL/GenBank/DDBJ databases">
        <title>Genomic Encyclopedia of Type Strains, Phase IV (KMG-IV): sequencing the most valuable type-strain genomes for metagenomic binning, comparative biology and taxonomic classification.</title>
        <authorList>
            <person name="Goeker M."/>
        </authorList>
    </citation>
    <scope>NUCLEOTIDE SEQUENCE [LARGE SCALE GENOMIC DNA]</scope>
    <source>
        <strain evidence="9 10">DSM 5</strain>
    </source>
</reference>
<dbReference type="GO" id="GO:0005524">
    <property type="term" value="F:ATP binding"/>
    <property type="evidence" value="ECO:0007669"/>
    <property type="project" value="UniProtKB-KW"/>
</dbReference>
<evidence type="ECO:0000256" key="5">
    <source>
        <dbReference type="ARBA" id="ARBA00022741"/>
    </source>
</evidence>
<dbReference type="Proteomes" id="UP000248646">
    <property type="component" value="Unassembled WGS sequence"/>
</dbReference>
<dbReference type="InterPro" id="IPR017911">
    <property type="entry name" value="MacB-like_ATP-bd"/>
</dbReference>
<keyword evidence="3" id="KW-0813">Transport</keyword>
<dbReference type="PROSITE" id="PS50893">
    <property type="entry name" value="ABC_TRANSPORTER_2"/>
    <property type="match status" value="1"/>
</dbReference>
<keyword evidence="7" id="KW-0472">Membrane</keyword>
<evidence type="ECO:0000256" key="3">
    <source>
        <dbReference type="ARBA" id="ARBA00022448"/>
    </source>
</evidence>
<evidence type="ECO:0000256" key="2">
    <source>
        <dbReference type="ARBA" id="ARBA00005417"/>
    </source>
</evidence>
<accession>A0A2W7PBG0</accession>
<dbReference type="GO" id="GO:0016887">
    <property type="term" value="F:ATP hydrolysis activity"/>
    <property type="evidence" value="ECO:0007669"/>
    <property type="project" value="InterPro"/>
</dbReference>
<dbReference type="CDD" id="cd03255">
    <property type="entry name" value="ABC_MJ0796_LolCDE_FtsE"/>
    <property type="match status" value="1"/>
</dbReference>
<keyword evidence="6 9" id="KW-0067">ATP-binding</keyword>
<evidence type="ECO:0000256" key="4">
    <source>
        <dbReference type="ARBA" id="ARBA00022475"/>
    </source>
</evidence>
<dbReference type="EMBL" id="QKZI01000005">
    <property type="protein sequence ID" value="PZX03948.1"/>
    <property type="molecule type" value="Genomic_DNA"/>
</dbReference>
<evidence type="ECO:0000313" key="10">
    <source>
        <dbReference type="Proteomes" id="UP000248646"/>
    </source>
</evidence>
<dbReference type="Pfam" id="PF00005">
    <property type="entry name" value="ABC_tran"/>
    <property type="match status" value="1"/>
</dbReference>
<dbReference type="InterPro" id="IPR003593">
    <property type="entry name" value="AAA+_ATPase"/>
</dbReference>
<evidence type="ECO:0000256" key="1">
    <source>
        <dbReference type="ARBA" id="ARBA00004202"/>
    </source>
</evidence>
<dbReference type="PROSITE" id="PS00211">
    <property type="entry name" value="ABC_TRANSPORTER_1"/>
    <property type="match status" value="1"/>
</dbReference>
<dbReference type="InterPro" id="IPR027417">
    <property type="entry name" value="P-loop_NTPase"/>
</dbReference>
<name>A0A2W7PBG0_9BACI</name>
<dbReference type="GO" id="GO:0005886">
    <property type="term" value="C:plasma membrane"/>
    <property type="evidence" value="ECO:0007669"/>
    <property type="project" value="UniProtKB-SubCell"/>
</dbReference>
<dbReference type="InterPro" id="IPR050086">
    <property type="entry name" value="MetN_ABC_transporter-like"/>
</dbReference>
<dbReference type="InterPro" id="IPR017871">
    <property type="entry name" value="ABC_transporter-like_CS"/>
</dbReference>
<dbReference type="PANTHER" id="PTHR43166:SF9">
    <property type="entry name" value="GLUTAMATE_ASPARTATE IMPORT ATP-BINDING PROTEIN GLTL"/>
    <property type="match status" value="1"/>
</dbReference>
<keyword evidence="4" id="KW-1003">Cell membrane</keyword>
<keyword evidence="9" id="KW-0132">Cell division</keyword>
<evidence type="ECO:0000313" key="9">
    <source>
        <dbReference type="EMBL" id="PZX03948.1"/>
    </source>
</evidence>
<protein>
    <submittedName>
        <fullName evidence="9">Cell division transport system ATP-binding protein</fullName>
    </submittedName>
</protein>
<dbReference type="AlphaFoldDB" id="A0A2W7PBG0"/>
<dbReference type="Gene3D" id="3.40.50.300">
    <property type="entry name" value="P-loop containing nucleotide triphosphate hydrolases"/>
    <property type="match status" value="1"/>
</dbReference>
<organism evidence="9 10">
    <name type="scientific">Psychrobacillus insolitus</name>
    <dbReference type="NCBI Taxonomy" id="1461"/>
    <lineage>
        <taxon>Bacteria</taxon>
        <taxon>Bacillati</taxon>
        <taxon>Bacillota</taxon>
        <taxon>Bacilli</taxon>
        <taxon>Bacillales</taxon>
        <taxon>Bacillaceae</taxon>
        <taxon>Psychrobacillus</taxon>
    </lineage>
</organism>
<evidence type="ECO:0000259" key="8">
    <source>
        <dbReference type="PROSITE" id="PS50893"/>
    </source>
</evidence>
<dbReference type="SMART" id="SM00382">
    <property type="entry name" value="AAA"/>
    <property type="match status" value="1"/>
</dbReference>
<dbReference type="PANTHER" id="PTHR43166">
    <property type="entry name" value="AMINO ACID IMPORT ATP-BINDING PROTEIN"/>
    <property type="match status" value="1"/>
</dbReference>
<keyword evidence="9" id="KW-0131">Cell cycle</keyword>
<evidence type="ECO:0000256" key="6">
    <source>
        <dbReference type="ARBA" id="ARBA00022840"/>
    </source>
</evidence>
<feature type="domain" description="ABC transporter" evidence="8">
    <location>
        <begin position="2"/>
        <end position="216"/>
    </location>
</feature>
<keyword evidence="10" id="KW-1185">Reference proteome</keyword>
<comment type="caution">
    <text evidence="9">The sequence shown here is derived from an EMBL/GenBank/DDBJ whole genome shotgun (WGS) entry which is preliminary data.</text>
</comment>
<sequence length="216" mass="24394">MIHLEQVSKSFEQQPILHNINMHIAPGEFAFLQGRSGSGKSTLVKLLYRELERDTGSITIDGVSIDKLAKYELRRKMGVIFQSFELLERKTVLENIVLAGQILGRDPDKMEAEAMRLLKRVGLEEKAHVLPTKLSGGQQQRVAIVRALLNKPKIILADEPTGNLDPETASEVLMLMRELREEEGVAMLVITHSQHLIETFAEKSWILKEGGVYERQ</sequence>
<dbReference type="InterPro" id="IPR003439">
    <property type="entry name" value="ABC_transporter-like_ATP-bd"/>
</dbReference>
<evidence type="ECO:0000256" key="7">
    <source>
        <dbReference type="ARBA" id="ARBA00023136"/>
    </source>
</evidence>
<dbReference type="GO" id="GO:0051301">
    <property type="term" value="P:cell division"/>
    <property type="evidence" value="ECO:0007669"/>
    <property type="project" value="UniProtKB-KW"/>
</dbReference>
<proteinExistence type="inferred from homology"/>
<comment type="similarity">
    <text evidence="2">Belongs to the ABC transporter superfamily.</text>
</comment>